<dbReference type="Pfam" id="PF02995">
    <property type="entry name" value="DUF229"/>
    <property type="match status" value="1"/>
</dbReference>
<name>A0A8J2LN73_9HEXA</name>
<dbReference type="Proteomes" id="UP000708208">
    <property type="component" value="Unassembled WGS sequence"/>
</dbReference>
<sequence length="639" mass="73773">MLLFLVTTLSLLGPFALLYWTRVNSTIKNSNDHECKIPTLSPRTRLQKDILPNAPKCFNSTALLFRIDFENNLVRLEPDQKYWSNNLWNTSKCFYKHLVRIPNKPDLGGDNVIIEIKNGTTALPNNIDHVHVWCSYNENQKMFYEDYLSAVQLKPHVEEELDSIKAGDEFYSLMILGQDSTSHANFIRTMPKVQDFLVNTLGAVEFHGLNAIGPSTFWNIFPLISGLSKENFQEVCFGGTSKLDRCPFIWKLFEKQGYRTAFTEDFCKDARSMFLHLGPPAFSRELFHYDFRFVNRKRNSMQSSEDFCFGSQLSITVLLEHMIKVALAVPDKPYWAFMWAQSLSHFDNMLSTYGEPSMLSSLEFLHEKQLLNNTILILLSDHGFWWRDFKKSKEQAFMEQRLPMLYIVLPKKFQEKYSLASKHLRENSRKLITVFDVHETMKDLLNLKDLRDERLMLRQKEGFFSTNKSLSLFLPVNPNRICAMAGISLINCACIPRYSTSVSDPGVIHAAGEVLKKINGKIRKYPQCSELALVNITEVYATSSRISLDSEESLEHPLVNVNRYTRDALERTRGEYFEMVIETTPGGGKFYVAVGVHGYDGRVTLDGIVRLNEQGFFSNILGYLNKIRDRHFKNRDHRP</sequence>
<dbReference type="PANTHER" id="PTHR10974:SF1">
    <property type="entry name" value="FI08016P-RELATED"/>
    <property type="match status" value="1"/>
</dbReference>
<dbReference type="OrthoDB" id="413313at2759"/>
<organism evidence="2 3">
    <name type="scientific">Allacma fusca</name>
    <dbReference type="NCBI Taxonomy" id="39272"/>
    <lineage>
        <taxon>Eukaryota</taxon>
        <taxon>Metazoa</taxon>
        <taxon>Ecdysozoa</taxon>
        <taxon>Arthropoda</taxon>
        <taxon>Hexapoda</taxon>
        <taxon>Collembola</taxon>
        <taxon>Symphypleona</taxon>
        <taxon>Sminthuridae</taxon>
        <taxon>Allacma</taxon>
    </lineage>
</organism>
<evidence type="ECO:0000313" key="3">
    <source>
        <dbReference type="Proteomes" id="UP000708208"/>
    </source>
</evidence>
<evidence type="ECO:0000256" key="1">
    <source>
        <dbReference type="SAM" id="SignalP"/>
    </source>
</evidence>
<reference evidence="2" key="1">
    <citation type="submission" date="2021-06" db="EMBL/GenBank/DDBJ databases">
        <authorList>
            <person name="Hodson N. C."/>
            <person name="Mongue J. A."/>
            <person name="Jaron S. K."/>
        </authorList>
    </citation>
    <scope>NUCLEOTIDE SEQUENCE</scope>
</reference>
<protein>
    <submittedName>
        <fullName evidence="2">Uncharacterized protein</fullName>
    </submittedName>
</protein>
<dbReference type="FunFam" id="3.40.720.10:FF:000017">
    <property type="entry name" value="Predicted protein"/>
    <property type="match status" value="1"/>
</dbReference>
<keyword evidence="1" id="KW-0732">Signal</keyword>
<feature type="chain" id="PRO_5035218809" evidence="1">
    <location>
        <begin position="26"/>
        <end position="639"/>
    </location>
</feature>
<feature type="signal peptide" evidence="1">
    <location>
        <begin position="1"/>
        <end position="25"/>
    </location>
</feature>
<keyword evidence="3" id="KW-1185">Reference proteome</keyword>
<dbReference type="AlphaFoldDB" id="A0A8J2LN73"/>
<proteinExistence type="predicted"/>
<dbReference type="InterPro" id="IPR004245">
    <property type="entry name" value="DUF229"/>
</dbReference>
<dbReference type="PANTHER" id="PTHR10974">
    <property type="entry name" value="FI08016P-RELATED"/>
    <property type="match status" value="1"/>
</dbReference>
<dbReference type="EMBL" id="CAJVCH010570193">
    <property type="protein sequence ID" value="CAG7834326.1"/>
    <property type="molecule type" value="Genomic_DNA"/>
</dbReference>
<gene>
    <name evidence="2" type="ORF">AFUS01_LOCUS43843</name>
</gene>
<comment type="caution">
    <text evidence="2">The sequence shown here is derived from an EMBL/GenBank/DDBJ whole genome shotgun (WGS) entry which is preliminary data.</text>
</comment>
<evidence type="ECO:0000313" key="2">
    <source>
        <dbReference type="EMBL" id="CAG7834326.1"/>
    </source>
</evidence>
<dbReference type="CDD" id="cd16021">
    <property type="entry name" value="ALP_like"/>
    <property type="match status" value="1"/>
</dbReference>
<dbReference type="GO" id="GO:0005615">
    <property type="term" value="C:extracellular space"/>
    <property type="evidence" value="ECO:0007669"/>
    <property type="project" value="TreeGrafter"/>
</dbReference>
<accession>A0A8J2LN73</accession>